<dbReference type="Proteomes" id="UP000445000">
    <property type="component" value="Unassembled WGS sequence"/>
</dbReference>
<protein>
    <recommendedName>
        <fullName evidence="3">7-cyano-7-deazaguanine synthase</fullName>
    </recommendedName>
</protein>
<dbReference type="AlphaFoldDB" id="A0A829YD21"/>
<dbReference type="EMBL" id="BLJN01000003">
    <property type="protein sequence ID" value="GFE81169.1"/>
    <property type="molecule type" value="Genomic_DNA"/>
</dbReference>
<dbReference type="Gene3D" id="3.40.50.620">
    <property type="entry name" value="HUPs"/>
    <property type="match status" value="1"/>
</dbReference>
<dbReference type="SUPFAM" id="SSF52402">
    <property type="entry name" value="Adenine nucleotide alpha hydrolases-like"/>
    <property type="match status" value="1"/>
</dbReference>
<keyword evidence="2" id="KW-1185">Reference proteome</keyword>
<reference evidence="2" key="1">
    <citation type="submission" date="2020-01" db="EMBL/GenBank/DDBJ databases">
        <title>'Steroidobacter agaridevorans' sp. nov., agar-degrading bacteria isolated from rhizosphere soils.</title>
        <authorList>
            <person name="Ikenaga M."/>
            <person name="Kataoka M."/>
            <person name="Murouchi A."/>
            <person name="Katsuragi S."/>
            <person name="Sakai M."/>
        </authorList>
    </citation>
    <scope>NUCLEOTIDE SEQUENCE [LARGE SCALE GENOMIC DNA]</scope>
    <source>
        <strain evidence="2">YU21-B</strain>
    </source>
</reference>
<gene>
    <name evidence="1" type="ORF">GCM10011487_31690</name>
</gene>
<name>A0A829YD21_9GAMM</name>
<accession>A0A829YD21</accession>
<evidence type="ECO:0000313" key="2">
    <source>
        <dbReference type="Proteomes" id="UP000445000"/>
    </source>
</evidence>
<proteinExistence type="predicted"/>
<sequence>MATTPLLWTGGWDSTFRLLTLLLREQHEVQPYYILDSLHYRPAVPAEREAMRLIRQALLKHWPEAAVRLADTIECQLADIEADTETQRYYERCLAIGFIGGQYEWLARYCRQHGIEGMELSIHRDDKARELLVELIGPDRYQLDARFAGDCRYELFKTFRFPLFDMTKRQMQAEARAGGFDEVMKLTWFCHRPRRGQPCGTCNPCIYTIEEGLGERVPPSGRLRYHLRIVPRIRHWLARHPDLYMRVRALYRRLRHPSVAPPRAPAT</sequence>
<dbReference type="RefSeq" id="WP_161812855.1">
    <property type="nucleotide sequence ID" value="NZ_BLJN01000003.1"/>
</dbReference>
<evidence type="ECO:0000313" key="1">
    <source>
        <dbReference type="EMBL" id="GFE81169.1"/>
    </source>
</evidence>
<comment type="caution">
    <text evidence="1">The sequence shown here is derived from an EMBL/GenBank/DDBJ whole genome shotgun (WGS) entry which is preliminary data.</text>
</comment>
<organism evidence="1 2">
    <name type="scientific">Steroidobacter agaridevorans</name>
    <dbReference type="NCBI Taxonomy" id="2695856"/>
    <lineage>
        <taxon>Bacteria</taxon>
        <taxon>Pseudomonadati</taxon>
        <taxon>Pseudomonadota</taxon>
        <taxon>Gammaproteobacteria</taxon>
        <taxon>Steroidobacterales</taxon>
        <taxon>Steroidobacteraceae</taxon>
        <taxon>Steroidobacter</taxon>
    </lineage>
</organism>
<evidence type="ECO:0008006" key="3">
    <source>
        <dbReference type="Google" id="ProtNLM"/>
    </source>
</evidence>
<dbReference type="InterPro" id="IPR014729">
    <property type="entry name" value="Rossmann-like_a/b/a_fold"/>
</dbReference>